<evidence type="ECO:0000313" key="12">
    <source>
        <dbReference type="EMBL" id="PQA60855.1"/>
    </source>
</evidence>
<comment type="similarity">
    <text evidence="3 10">Belongs to the IPP transferase family.</text>
</comment>
<dbReference type="AlphaFoldDB" id="A0A2S7IT22"/>
<dbReference type="GO" id="GO:0006400">
    <property type="term" value="P:tRNA modification"/>
    <property type="evidence" value="ECO:0007669"/>
    <property type="project" value="TreeGrafter"/>
</dbReference>
<evidence type="ECO:0000256" key="4">
    <source>
        <dbReference type="ARBA" id="ARBA00022679"/>
    </source>
</evidence>
<comment type="function">
    <text evidence="2 10">Catalyzes the transfer of a dimethylallyl group onto the adenine at position 37 in tRNAs that read codons beginning with uridine, leading to the formation of N6-(dimethylallyl)adenosine (i(6)A).</text>
</comment>
<proteinExistence type="inferred from homology"/>
<dbReference type="Proteomes" id="UP000239590">
    <property type="component" value="Unassembled WGS sequence"/>
</dbReference>
<dbReference type="HAMAP" id="MF_00185">
    <property type="entry name" value="IPP_trans"/>
    <property type="match status" value="1"/>
</dbReference>
<dbReference type="Gene3D" id="1.10.20.140">
    <property type="match status" value="1"/>
</dbReference>
<dbReference type="Pfam" id="PF01715">
    <property type="entry name" value="IPPT"/>
    <property type="match status" value="1"/>
</dbReference>
<evidence type="ECO:0000256" key="1">
    <source>
        <dbReference type="ARBA" id="ARBA00001946"/>
    </source>
</evidence>
<feature type="domain" description="Guanylate kinase-like" evidence="11">
    <location>
        <begin position="4"/>
        <end position="197"/>
    </location>
</feature>
<evidence type="ECO:0000256" key="6">
    <source>
        <dbReference type="ARBA" id="ARBA00022741"/>
    </source>
</evidence>
<feature type="region of interest" description="Interaction with substrate tRNA" evidence="10">
    <location>
        <begin position="160"/>
        <end position="164"/>
    </location>
</feature>
<dbReference type="PROSITE" id="PS50052">
    <property type="entry name" value="GUANYLATE_KINASE_2"/>
    <property type="match status" value="1"/>
</dbReference>
<name>A0A2S7IT22_9BACT</name>
<dbReference type="PANTHER" id="PTHR11088:SF60">
    <property type="entry name" value="TRNA DIMETHYLALLYLTRANSFERASE"/>
    <property type="match status" value="1"/>
</dbReference>
<sequence length="302" mass="35030">MRLPTLVIIAGPTAVGKTELCVRLAQELGTEIVSADSRQFYRELSIGTAKPSLAERQGIRHHFVDSHSIAEYFSVGDFEGEALQTIQEIFTRTDVAILTGGSGLFLKVITDGMDEMPEVNLDIRKKLMERFEQEGITPLVDELRQLDPAYFDYVDRNNTQRIVRALEVCLATGKPYSSFRTGHKVERPFRILKICLTRDRAILYDRINQRVELMIQQGLVEEVRSVAEYRNHYALKTVGYQEVFDYFDGTYSYETMIEKIQQNSRRYAKRQLTWFRHQDHFQWFDAEDYDGVRAYVLENLGS</sequence>
<keyword evidence="7 10" id="KW-0067">ATP-binding</keyword>
<comment type="subunit">
    <text evidence="10">Monomer.</text>
</comment>
<keyword evidence="6 10" id="KW-0547">Nucleotide-binding</keyword>
<comment type="cofactor">
    <cofactor evidence="1 10">
        <name>Mg(2+)</name>
        <dbReference type="ChEBI" id="CHEBI:18420"/>
    </cofactor>
</comment>
<evidence type="ECO:0000313" key="13">
    <source>
        <dbReference type="Proteomes" id="UP000239590"/>
    </source>
</evidence>
<dbReference type="RefSeq" id="WP_104713582.1">
    <property type="nucleotide sequence ID" value="NZ_PTRA01000001.1"/>
</dbReference>
<dbReference type="PANTHER" id="PTHR11088">
    <property type="entry name" value="TRNA DIMETHYLALLYLTRANSFERASE"/>
    <property type="match status" value="1"/>
</dbReference>
<dbReference type="GO" id="GO:0052381">
    <property type="term" value="F:tRNA dimethylallyltransferase activity"/>
    <property type="evidence" value="ECO:0007669"/>
    <property type="project" value="UniProtKB-UniRule"/>
</dbReference>
<organism evidence="12 13">
    <name type="scientific">Siphonobacter curvatus</name>
    <dbReference type="NCBI Taxonomy" id="2094562"/>
    <lineage>
        <taxon>Bacteria</taxon>
        <taxon>Pseudomonadati</taxon>
        <taxon>Bacteroidota</taxon>
        <taxon>Cytophagia</taxon>
        <taxon>Cytophagales</taxon>
        <taxon>Cytophagaceae</taxon>
        <taxon>Siphonobacter</taxon>
    </lineage>
</organism>
<dbReference type="EMBL" id="PTRA01000001">
    <property type="protein sequence ID" value="PQA60855.1"/>
    <property type="molecule type" value="Genomic_DNA"/>
</dbReference>
<dbReference type="EC" id="2.5.1.75" evidence="10"/>
<feature type="region of interest" description="Interaction with substrate tRNA" evidence="10">
    <location>
        <begin position="36"/>
        <end position="39"/>
    </location>
</feature>
<reference evidence="13" key="1">
    <citation type="submission" date="2018-02" db="EMBL/GenBank/DDBJ databases">
        <title>Genome sequencing of Solimonas sp. HR-BB.</title>
        <authorList>
            <person name="Lee Y."/>
            <person name="Jeon C.O."/>
        </authorList>
    </citation>
    <scope>NUCLEOTIDE SEQUENCE [LARGE SCALE GENOMIC DNA]</scope>
    <source>
        <strain evidence="13">HR-U</strain>
    </source>
</reference>
<comment type="catalytic activity">
    <reaction evidence="9 10">
        <text>adenosine(37) in tRNA + dimethylallyl diphosphate = N(6)-dimethylallyladenosine(37) in tRNA + diphosphate</text>
        <dbReference type="Rhea" id="RHEA:26482"/>
        <dbReference type="Rhea" id="RHEA-COMP:10162"/>
        <dbReference type="Rhea" id="RHEA-COMP:10375"/>
        <dbReference type="ChEBI" id="CHEBI:33019"/>
        <dbReference type="ChEBI" id="CHEBI:57623"/>
        <dbReference type="ChEBI" id="CHEBI:74411"/>
        <dbReference type="ChEBI" id="CHEBI:74415"/>
        <dbReference type="EC" id="2.5.1.75"/>
    </reaction>
</comment>
<keyword evidence="5 10" id="KW-0819">tRNA processing</keyword>
<feature type="binding site" evidence="10">
    <location>
        <begin position="11"/>
        <end position="18"/>
    </location>
    <ligand>
        <name>ATP</name>
        <dbReference type="ChEBI" id="CHEBI:30616"/>
    </ligand>
</feature>
<comment type="caution">
    <text evidence="12">The sequence shown here is derived from an EMBL/GenBank/DDBJ whole genome shotgun (WGS) entry which is preliminary data.</text>
</comment>
<dbReference type="InterPro" id="IPR039657">
    <property type="entry name" value="Dimethylallyltransferase"/>
</dbReference>
<dbReference type="InterPro" id="IPR008144">
    <property type="entry name" value="Guanylate_kin-like_dom"/>
</dbReference>
<evidence type="ECO:0000256" key="7">
    <source>
        <dbReference type="ARBA" id="ARBA00022840"/>
    </source>
</evidence>
<feature type="site" description="Interaction with substrate tRNA" evidence="10">
    <location>
        <position position="102"/>
    </location>
</feature>
<dbReference type="Gene3D" id="3.40.50.300">
    <property type="entry name" value="P-loop containing nucleotide triphosphate hydrolases"/>
    <property type="match status" value="1"/>
</dbReference>
<dbReference type="OrthoDB" id="9776390at2"/>
<evidence type="ECO:0000256" key="2">
    <source>
        <dbReference type="ARBA" id="ARBA00003213"/>
    </source>
</evidence>
<gene>
    <name evidence="10" type="primary">miaA</name>
    <name evidence="12" type="ORF">C5O19_14945</name>
</gene>
<evidence type="ECO:0000256" key="5">
    <source>
        <dbReference type="ARBA" id="ARBA00022694"/>
    </source>
</evidence>
<dbReference type="NCBIfam" id="TIGR00174">
    <property type="entry name" value="miaA"/>
    <property type="match status" value="1"/>
</dbReference>
<evidence type="ECO:0000256" key="3">
    <source>
        <dbReference type="ARBA" id="ARBA00005842"/>
    </source>
</evidence>
<keyword evidence="8 10" id="KW-0460">Magnesium</keyword>
<dbReference type="SUPFAM" id="SSF52540">
    <property type="entry name" value="P-loop containing nucleoside triphosphate hydrolases"/>
    <property type="match status" value="2"/>
</dbReference>
<keyword evidence="4 10" id="KW-0808">Transferase</keyword>
<dbReference type="InterPro" id="IPR027417">
    <property type="entry name" value="P-loop_NTPase"/>
</dbReference>
<dbReference type="InterPro" id="IPR018022">
    <property type="entry name" value="IPT"/>
</dbReference>
<comment type="caution">
    <text evidence="10">Lacks conserved residue(s) required for the propagation of feature annotation.</text>
</comment>
<feature type="binding site" evidence="10">
    <location>
        <begin position="13"/>
        <end position="18"/>
    </location>
    <ligand>
        <name>substrate</name>
    </ligand>
</feature>
<evidence type="ECO:0000256" key="10">
    <source>
        <dbReference type="HAMAP-Rule" id="MF_00185"/>
    </source>
</evidence>
<feature type="site" description="Interaction with substrate tRNA" evidence="10">
    <location>
        <position position="124"/>
    </location>
</feature>
<accession>A0A2S7IT22</accession>
<evidence type="ECO:0000256" key="8">
    <source>
        <dbReference type="ARBA" id="ARBA00022842"/>
    </source>
</evidence>
<evidence type="ECO:0000259" key="11">
    <source>
        <dbReference type="PROSITE" id="PS50052"/>
    </source>
</evidence>
<evidence type="ECO:0000256" key="9">
    <source>
        <dbReference type="ARBA" id="ARBA00049563"/>
    </source>
</evidence>
<protein>
    <recommendedName>
        <fullName evidence="10">tRNA dimethylallyltransferase</fullName>
        <ecNumber evidence="10">2.5.1.75</ecNumber>
    </recommendedName>
    <alternativeName>
        <fullName evidence="10">Dimethylallyl diphosphate:tRNA dimethylallyltransferase</fullName>
        <shortName evidence="10">DMAPP:tRNA dimethylallyltransferase</shortName>
        <shortName evidence="10">DMATase</shortName>
    </alternativeName>
    <alternativeName>
        <fullName evidence="10">Isopentenyl-diphosphate:tRNA isopentenyltransferase</fullName>
        <shortName evidence="10">IPP transferase</shortName>
        <shortName evidence="10">IPPT</shortName>
        <shortName evidence="10">IPTase</shortName>
    </alternativeName>
</protein>
<dbReference type="GO" id="GO:0005524">
    <property type="term" value="F:ATP binding"/>
    <property type="evidence" value="ECO:0007669"/>
    <property type="project" value="UniProtKB-UniRule"/>
</dbReference>
<keyword evidence="13" id="KW-1185">Reference proteome</keyword>